<proteinExistence type="predicted"/>
<reference evidence="3" key="1">
    <citation type="submission" date="2019-02" db="EMBL/GenBank/DDBJ databases">
        <authorList>
            <person name="Gruber-Vodicka R. H."/>
            <person name="Seah K. B. B."/>
        </authorList>
    </citation>
    <scope>NUCLEOTIDE SEQUENCE</scope>
    <source>
        <strain evidence="3">BECK_M6</strain>
    </source>
</reference>
<accession>A0A450UNT9</accession>
<keyword evidence="2" id="KW-0812">Transmembrane</keyword>
<keyword evidence="1" id="KW-0175">Coiled coil</keyword>
<sequence>MNDSWKSPTTVIGIAGLIVSICVNIYQFTSSENKAKFEKEKYERQMALKKDKWASEKKKLEEEVEKYKTQKKDNDLLRSDLKKVRKDIAIWENALFVDRLNLLRMRNKIPTEEGPLRDAAEKNIKLQEQMIAEKERNLEASIKRRSEIEAILQKCG</sequence>
<protein>
    <submittedName>
        <fullName evidence="3">Uncharacterized protein</fullName>
    </submittedName>
</protein>
<gene>
    <name evidence="3" type="ORF">BECKLFY1418A_GA0070994_103812</name>
</gene>
<dbReference type="AlphaFoldDB" id="A0A450UNT9"/>
<evidence type="ECO:0000313" key="3">
    <source>
        <dbReference type="EMBL" id="VFJ94214.1"/>
    </source>
</evidence>
<dbReference type="EMBL" id="CAADFH010000038">
    <property type="protein sequence ID" value="VFJ94214.1"/>
    <property type="molecule type" value="Genomic_DNA"/>
</dbReference>
<feature type="transmembrane region" description="Helical" evidence="2">
    <location>
        <begin position="12"/>
        <end position="29"/>
    </location>
</feature>
<organism evidence="3">
    <name type="scientific">Candidatus Kentrum sp. LFY</name>
    <dbReference type="NCBI Taxonomy" id="2126342"/>
    <lineage>
        <taxon>Bacteria</taxon>
        <taxon>Pseudomonadati</taxon>
        <taxon>Pseudomonadota</taxon>
        <taxon>Gammaproteobacteria</taxon>
        <taxon>Candidatus Kentrum</taxon>
    </lineage>
</organism>
<name>A0A450UNT9_9GAMM</name>
<feature type="coiled-coil region" evidence="1">
    <location>
        <begin position="116"/>
        <end position="144"/>
    </location>
</feature>
<keyword evidence="2" id="KW-0472">Membrane</keyword>
<feature type="coiled-coil region" evidence="1">
    <location>
        <begin position="43"/>
        <end position="77"/>
    </location>
</feature>
<evidence type="ECO:0000256" key="2">
    <source>
        <dbReference type="SAM" id="Phobius"/>
    </source>
</evidence>
<evidence type="ECO:0000256" key="1">
    <source>
        <dbReference type="SAM" id="Coils"/>
    </source>
</evidence>
<keyword evidence="2" id="KW-1133">Transmembrane helix</keyword>